<evidence type="ECO:0000313" key="4">
    <source>
        <dbReference type="Proteomes" id="UP000095453"/>
    </source>
</evidence>
<reference evidence="3 4" key="1">
    <citation type="submission" date="2015-09" db="EMBL/GenBank/DDBJ databases">
        <authorList>
            <consortium name="Pathogen Informatics"/>
        </authorList>
    </citation>
    <scope>NUCLEOTIDE SEQUENCE [LARGE SCALE GENOMIC DNA]</scope>
    <source>
        <strain evidence="2 3">2789STDY5608835</strain>
        <strain evidence="1 4">2789STDY5608887</strain>
    </source>
</reference>
<proteinExistence type="predicted"/>
<sequence length="366" mass="42097">MKTYYDIEYNYHEYSDEKVYITLGFNIGVATKYFYINNKNAYTNNLAFANVFANYVRLLFEGELALNVDRTVTSISIGADKNTWTTKLMALFHIIFADSLDEKVFEDAHKLSLTRFEKAYKQGEFRAVYKAYEYADTNKGYKLHTLIEDIQNISFSDFLAARNNLVIPSNMCVYVNGCIGSVSDEERETINDWIVKNKVTAAMGGRIVDQRLKEDAHLLELSRQNVNMDILSLGFEENVSELDKMIYMVIEADKISGEGKTLHVDRFDSSIIVTTSEVLKLQNYLKRPATQQQFDMTREGLLGKYNQWLEGNPIRFNMMAVELKLNGTNIVDYIGTIANLTYQNYEEIAKKIRPIVSEAQIVMRRG</sequence>
<dbReference type="EMBL" id="CYXX01000042">
    <property type="protein sequence ID" value="CUN30136.1"/>
    <property type="molecule type" value="Genomic_DNA"/>
</dbReference>
<protein>
    <recommendedName>
        <fullName evidence="5">Insulinase family protein</fullName>
    </recommendedName>
</protein>
<accession>A0A174EYV9</accession>
<dbReference type="Gene3D" id="3.30.830.10">
    <property type="entry name" value="Metalloenzyme, LuxS/M16 peptidase-like"/>
    <property type="match status" value="1"/>
</dbReference>
<dbReference type="InterPro" id="IPR011249">
    <property type="entry name" value="Metalloenz_LuxS/M16"/>
</dbReference>
<evidence type="ECO:0000313" key="1">
    <source>
        <dbReference type="EMBL" id="CUN30136.1"/>
    </source>
</evidence>
<name>A0A174EYV9_9FIRM</name>
<dbReference type="Proteomes" id="UP000095395">
    <property type="component" value="Unassembled WGS sequence"/>
</dbReference>
<evidence type="ECO:0008006" key="5">
    <source>
        <dbReference type="Google" id="ProtNLM"/>
    </source>
</evidence>
<dbReference type="RefSeq" id="WP_055172092.1">
    <property type="nucleotide sequence ID" value="NZ_CYXX01000042.1"/>
</dbReference>
<gene>
    <name evidence="2" type="ORF">ERS852392_03120</name>
    <name evidence="1" type="ORF">ERS852444_03413</name>
</gene>
<evidence type="ECO:0000313" key="3">
    <source>
        <dbReference type="Proteomes" id="UP000095395"/>
    </source>
</evidence>
<dbReference type="AlphaFoldDB" id="A0A174EYV9"/>
<dbReference type="SUPFAM" id="SSF63411">
    <property type="entry name" value="LuxS/MPP-like metallohydrolase"/>
    <property type="match status" value="1"/>
</dbReference>
<dbReference type="Proteomes" id="UP000095453">
    <property type="component" value="Unassembled WGS sequence"/>
</dbReference>
<dbReference type="GO" id="GO:0046872">
    <property type="term" value="F:metal ion binding"/>
    <property type="evidence" value="ECO:0007669"/>
    <property type="project" value="InterPro"/>
</dbReference>
<dbReference type="EMBL" id="CYYR01000029">
    <property type="protein sequence ID" value="CUO42477.1"/>
    <property type="molecule type" value="Genomic_DNA"/>
</dbReference>
<evidence type="ECO:0000313" key="2">
    <source>
        <dbReference type="EMBL" id="CUO42477.1"/>
    </source>
</evidence>
<organism evidence="2 3">
    <name type="scientific">Roseburia inulinivorans</name>
    <dbReference type="NCBI Taxonomy" id="360807"/>
    <lineage>
        <taxon>Bacteria</taxon>
        <taxon>Bacillati</taxon>
        <taxon>Bacillota</taxon>
        <taxon>Clostridia</taxon>
        <taxon>Lachnospirales</taxon>
        <taxon>Lachnospiraceae</taxon>
        <taxon>Roseburia</taxon>
    </lineage>
</organism>